<reference evidence="7 8" key="1">
    <citation type="submission" date="2018-06" db="EMBL/GenBank/DDBJ databases">
        <authorList>
            <consortium name="Pathogen Informatics"/>
            <person name="Doyle S."/>
        </authorList>
    </citation>
    <scope>NUCLEOTIDE SEQUENCE [LARGE SCALE GENOMIC DNA]</scope>
    <source>
        <strain evidence="7 8">NCTC10801</strain>
    </source>
</reference>
<dbReference type="PROSITE" id="PS51186">
    <property type="entry name" value="GNAT"/>
    <property type="match status" value="1"/>
</dbReference>
<feature type="domain" description="N-acetyltransferase" evidence="6">
    <location>
        <begin position="12"/>
        <end position="157"/>
    </location>
</feature>
<name>A0A380TX34_9PAST</name>
<dbReference type="CDD" id="cd04301">
    <property type="entry name" value="NAT_SF"/>
    <property type="match status" value="1"/>
</dbReference>
<dbReference type="InterPro" id="IPR016181">
    <property type="entry name" value="Acyl_CoA_acyltransferase"/>
</dbReference>
<evidence type="ECO:0000256" key="2">
    <source>
        <dbReference type="ARBA" id="ARBA00022490"/>
    </source>
</evidence>
<dbReference type="AlphaFoldDB" id="A0A380TX34"/>
<dbReference type="Proteomes" id="UP000254649">
    <property type="component" value="Unassembled WGS sequence"/>
</dbReference>
<dbReference type="EMBL" id="UFRQ01000003">
    <property type="protein sequence ID" value="SUT92467.1"/>
    <property type="molecule type" value="Genomic_DNA"/>
</dbReference>
<dbReference type="HAMAP" id="MF_02210">
    <property type="entry name" value="RimI"/>
    <property type="match status" value="1"/>
</dbReference>
<dbReference type="Pfam" id="PF00583">
    <property type="entry name" value="Acetyltransf_1"/>
    <property type="match status" value="1"/>
</dbReference>
<dbReference type="EC" id="2.3.1.266" evidence="5"/>
<keyword evidence="4 5" id="KW-0012">Acyltransferase</keyword>
<comment type="caution">
    <text evidence="5">Lacks conserved residue(s) required for the propagation of feature annotation.</text>
</comment>
<comment type="function">
    <text evidence="5">Acetylates the N-terminal alanine of ribosomal protein bS18.</text>
</comment>
<comment type="similarity">
    <text evidence="1 5">Belongs to the acetyltransferase family. RimI subfamily.</text>
</comment>
<evidence type="ECO:0000259" key="6">
    <source>
        <dbReference type="PROSITE" id="PS51186"/>
    </source>
</evidence>
<protein>
    <recommendedName>
        <fullName evidence="5">[Ribosomal protein bS18]-alanine N-acetyltransferase</fullName>
        <ecNumber evidence="5">2.3.1.266</ecNumber>
    </recommendedName>
</protein>
<keyword evidence="8" id="KW-1185">Reference proteome</keyword>
<feature type="active site" description="Proton donor" evidence="5">
    <location>
        <position position="125"/>
    </location>
</feature>
<evidence type="ECO:0000313" key="8">
    <source>
        <dbReference type="Proteomes" id="UP000254649"/>
    </source>
</evidence>
<proteinExistence type="inferred from homology"/>
<accession>A0A380TX34</accession>
<dbReference type="InterPro" id="IPR006464">
    <property type="entry name" value="AcTrfase_RimI/Ard1"/>
</dbReference>
<feature type="binding site" evidence="5">
    <location>
        <position position="118"/>
    </location>
    <ligand>
        <name>acetyl-CoA</name>
        <dbReference type="ChEBI" id="CHEBI:57288"/>
    </ligand>
</feature>
<evidence type="ECO:0000256" key="5">
    <source>
        <dbReference type="HAMAP-Rule" id="MF_02210"/>
    </source>
</evidence>
<dbReference type="InterPro" id="IPR000182">
    <property type="entry name" value="GNAT_dom"/>
</dbReference>
<dbReference type="NCBIfam" id="NF007025">
    <property type="entry name" value="PRK09491.1"/>
    <property type="match status" value="1"/>
</dbReference>
<evidence type="ECO:0000256" key="1">
    <source>
        <dbReference type="ARBA" id="ARBA00005395"/>
    </source>
</evidence>
<organism evidence="7 8">
    <name type="scientific">[Actinobacillus] rossii</name>
    <dbReference type="NCBI Taxonomy" id="123820"/>
    <lineage>
        <taxon>Bacteria</taxon>
        <taxon>Pseudomonadati</taxon>
        <taxon>Pseudomonadota</taxon>
        <taxon>Gammaproteobacteria</taxon>
        <taxon>Pasteurellales</taxon>
        <taxon>Pasteurellaceae</taxon>
    </lineage>
</organism>
<dbReference type="SUPFAM" id="SSF55729">
    <property type="entry name" value="Acyl-CoA N-acyltransferases (Nat)"/>
    <property type="match status" value="1"/>
</dbReference>
<sequence length="157" mass="17843">MATTAKKSLIMYSISFIASQDFEQLYAIEQVAHSVPWSLGTLKNNQGERYLNLKLQRQNQIIGFAICQTVLDEATLFNLAIHPSFQGQGLGSRLLRELINQLQTKGIATLWLEVRESNLTAQNLYLNKGFNLVDIRKNYYPTKDGKRENAIVMALHL</sequence>
<dbReference type="GO" id="GO:0005737">
    <property type="term" value="C:cytoplasm"/>
    <property type="evidence" value="ECO:0007669"/>
    <property type="project" value="UniProtKB-SubCell"/>
</dbReference>
<dbReference type="InterPro" id="IPR043690">
    <property type="entry name" value="RimI"/>
</dbReference>
<dbReference type="InterPro" id="IPR050680">
    <property type="entry name" value="YpeA/RimI_acetyltransf"/>
</dbReference>
<dbReference type="Gene3D" id="3.40.630.30">
    <property type="match status" value="1"/>
</dbReference>
<evidence type="ECO:0000256" key="4">
    <source>
        <dbReference type="ARBA" id="ARBA00023315"/>
    </source>
</evidence>
<feature type="active site" description="Proton acceptor" evidence="5">
    <location>
        <position position="113"/>
    </location>
</feature>
<dbReference type="GO" id="GO:0008999">
    <property type="term" value="F:protein-N-terminal-alanine acetyltransferase activity"/>
    <property type="evidence" value="ECO:0007669"/>
    <property type="project" value="UniProtKB-UniRule"/>
</dbReference>
<comment type="subcellular location">
    <subcellularLocation>
        <location evidence="5">Cytoplasm</location>
    </subcellularLocation>
</comment>
<dbReference type="OrthoDB" id="9796919at2"/>
<dbReference type="PANTHER" id="PTHR43420">
    <property type="entry name" value="ACETYLTRANSFERASE"/>
    <property type="match status" value="1"/>
</dbReference>
<dbReference type="PANTHER" id="PTHR43420:SF44">
    <property type="entry name" value="ACETYLTRANSFERASE YPEA"/>
    <property type="match status" value="1"/>
</dbReference>
<keyword evidence="3 5" id="KW-0808">Transferase</keyword>
<keyword evidence="2 5" id="KW-0963">Cytoplasm</keyword>
<comment type="catalytic activity">
    <reaction evidence="5">
        <text>N-terminal L-alanyl-[ribosomal protein bS18] + acetyl-CoA = N-terminal N(alpha)-acetyl-L-alanyl-[ribosomal protein bS18] + CoA + H(+)</text>
        <dbReference type="Rhea" id="RHEA:43756"/>
        <dbReference type="Rhea" id="RHEA-COMP:10676"/>
        <dbReference type="Rhea" id="RHEA-COMP:10677"/>
        <dbReference type="ChEBI" id="CHEBI:15378"/>
        <dbReference type="ChEBI" id="CHEBI:57287"/>
        <dbReference type="ChEBI" id="CHEBI:57288"/>
        <dbReference type="ChEBI" id="CHEBI:64718"/>
        <dbReference type="ChEBI" id="CHEBI:83683"/>
        <dbReference type="EC" id="2.3.1.266"/>
    </reaction>
</comment>
<evidence type="ECO:0000313" key="7">
    <source>
        <dbReference type="EMBL" id="SUT92467.1"/>
    </source>
</evidence>
<evidence type="ECO:0000256" key="3">
    <source>
        <dbReference type="ARBA" id="ARBA00022679"/>
    </source>
</evidence>
<dbReference type="NCBIfam" id="TIGR01575">
    <property type="entry name" value="rimI"/>
    <property type="match status" value="1"/>
</dbReference>
<gene>
    <name evidence="7" type="primary">rimI_1</name>
    <name evidence="5" type="synonym">rimI</name>
    <name evidence="7" type="ORF">NCTC10801_01694</name>
</gene>
<feature type="binding site" evidence="5">
    <location>
        <begin position="79"/>
        <end position="81"/>
    </location>
    <ligand>
        <name>acetyl-CoA</name>
        <dbReference type="ChEBI" id="CHEBI:57288"/>
    </ligand>
</feature>